<reference evidence="5" key="1">
    <citation type="journal article" date="2019" name="bioRxiv">
        <title>Genome diversification in globally distributed novel marine Proteobacteria is linked to environmental adaptation.</title>
        <authorList>
            <person name="Zhou Z."/>
            <person name="Tran P.Q."/>
            <person name="Kieft K."/>
            <person name="Anantharaman K."/>
        </authorList>
    </citation>
    <scope>NUCLEOTIDE SEQUENCE [LARGE SCALE GENOMIC DNA]</scope>
</reference>
<accession>A0A7J4GRJ9</accession>
<dbReference type="InterPro" id="IPR005097">
    <property type="entry name" value="Sacchrp_dh_NADP-bd"/>
</dbReference>
<protein>
    <submittedName>
        <fullName evidence="4">Saccharopine dehydrogenase</fullName>
    </submittedName>
</protein>
<dbReference type="EMBL" id="DUCX01000037">
    <property type="protein sequence ID" value="HIF37257.1"/>
    <property type="molecule type" value="Genomic_DNA"/>
</dbReference>
<dbReference type="PANTHER" id="PTHR11133:SF22">
    <property type="entry name" value="ALPHA-AMINOADIPIC SEMIALDEHYDE SYNTHASE, MITOCHONDRIAL"/>
    <property type="match status" value="1"/>
</dbReference>
<dbReference type="Pfam" id="PF16653">
    <property type="entry name" value="Sacchrp_dh_C"/>
    <property type="match status" value="1"/>
</dbReference>
<dbReference type="Gene3D" id="3.30.360.10">
    <property type="entry name" value="Dihydrodipicolinate Reductase, domain 2"/>
    <property type="match status" value="1"/>
</dbReference>
<dbReference type="Gene3D" id="3.40.50.720">
    <property type="entry name" value="NAD(P)-binding Rossmann-like Domain"/>
    <property type="match status" value="2"/>
</dbReference>
<comment type="caution">
    <text evidence="4">The sequence shown here is derived from an EMBL/GenBank/DDBJ whole genome shotgun (WGS) entry which is preliminary data.</text>
</comment>
<organism evidence="4 5">
    <name type="scientific">Marine Group III euryarchaeote</name>
    <dbReference type="NCBI Taxonomy" id="2173149"/>
    <lineage>
        <taxon>Archaea</taxon>
        <taxon>Methanobacteriati</taxon>
        <taxon>Thermoplasmatota</taxon>
        <taxon>Thermoplasmata</taxon>
        <taxon>Candidatus Thermoprofundales</taxon>
    </lineage>
</organism>
<feature type="domain" description="Saccharopine dehydrogenase NADP binding" evidence="2">
    <location>
        <begin position="3"/>
        <end position="110"/>
    </location>
</feature>
<dbReference type="InterPro" id="IPR036291">
    <property type="entry name" value="NAD(P)-bd_dom_sf"/>
</dbReference>
<dbReference type="GO" id="GO:0016491">
    <property type="term" value="F:oxidoreductase activity"/>
    <property type="evidence" value="ECO:0007669"/>
    <property type="project" value="UniProtKB-KW"/>
</dbReference>
<evidence type="ECO:0000313" key="5">
    <source>
        <dbReference type="Proteomes" id="UP000585802"/>
    </source>
</evidence>
<dbReference type="PANTHER" id="PTHR11133">
    <property type="entry name" value="SACCHAROPINE DEHYDROGENASE"/>
    <property type="match status" value="1"/>
</dbReference>
<evidence type="ECO:0000259" key="3">
    <source>
        <dbReference type="Pfam" id="PF16653"/>
    </source>
</evidence>
<feature type="domain" description="Saccharopine dehydrogenase-like C-terminal" evidence="3">
    <location>
        <begin position="119"/>
        <end position="362"/>
    </location>
</feature>
<gene>
    <name evidence="4" type="ORF">EYQ70_02455</name>
</gene>
<keyword evidence="1" id="KW-0560">Oxidoreductase</keyword>
<dbReference type="InterPro" id="IPR032095">
    <property type="entry name" value="Sacchrp_dh-like_C"/>
</dbReference>
<name>A0A7J4GRJ9_9ARCH</name>
<dbReference type="AlphaFoldDB" id="A0A7J4GRJ9"/>
<sequence>MQIAVIGSGMIGSLIATELSKDYEITVFDNSENNLNELGNSNKNIKLKVMDVNCRLFEEEIKDYQLAINCLPGFMGFNILEKLITLGISCTDISFMPENCLELSDLALKHKCTIIPDAGVAPGLSNLIIGHIVANNDITEIRTMVGGLPKKKKPPWNYKAPFSPIDVIEEYTRPARIRIEGQMEIRDALTDIQNFEVEGIGELEAFLTDGLRTLLNSDEKISEIPNLLEYTIRYPGHAQLIKELISNGELSDEIIDFNGKKITKKEKTSQKLFDEWKLSKNEEEFTFMIISATKKDGSEINYTVYDETTEGWSSMARTTGLTACAFAKLIIENKISQIGILCPETLGQNKINYDFILNFLKEKNIRITNN</sequence>
<dbReference type="Pfam" id="PF03435">
    <property type="entry name" value="Sacchrp_dh_NADP"/>
    <property type="match status" value="1"/>
</dbReference>
<dbReference type="InterPro" id="IPR051168">
    <property type="entry name" value="AASS"/>
</dbReference>
<dbReference type="SUPFAM" id="SSF55347">
    <property type="entry name" value="Glyceraldehyde-3-phosphate dehydrogenase-like, C-terminal domain"/>
    <property type="match status" value="1"/>
</dbReference>
<proteinExistence type="predicted"/>
<evidence type="ECO:0000313" key="4">
    <source>
        <dbReference type="EMBL" id="HIF37257.1"/>
    </source>
</evidence>
<dbReference type="Proteomes" id="UP000585802">
    <property type="component" value="Unassembled WGS sequence"/>
</dbReference>
<dbReference type="SUPFAM" id="SSF51735">
    <property type="entry name" value="NAD(P)-binding Rossmann-fold domains"/>
    <property type="match status" value="1"/>
</dbReference>
<evidence type="ECO:0000256" key="1">
    <source>
        <dbReference type="ARBA" id="ARBA00023002"/>
    </source>
</evidence>
<evidence type="ECO:0000259" key="2">
    <source>
        <dbReference type="Pfam" id="PF03435"/>
    </source>
</evidence>